<reference evidence="2" key="1">
    <citation type="journal article" date="2012" name="Nat. Genet.">
        <title>Lifestyle transitions in plant pathogenic Colletotrichum fungi deciphered by genome and transcriptome analyses.</title>
        <authorList>
            <person name="O'Connell R.J."/>
            <person name="Thon M.R."/>
            <person name="Hacquard S."/>
            <person name="Amyotte S.G."/>
            <person name="Kleemann J."/>
            <person name="Torres M.F."/>
            <person name="Damm U."/>
            <person name="Buiate E.A."/>
            <person name="Epstein L."/>
            <person name="Alkan N."/>
            <person name="Altmueller J."/>
            <person name="Alvarado-Balderrama L."/>
            <person name="Bauser C.A."/>
            <person name="Becker C."/>
            <person name="Birren B.W."/>
            <person name="Chen Z."/>
            <person name="Choi J."/>
            <person name="Crouch J.A."/>
            <person name="Duvick J.P."/>
            <person name="Farman M.A."/>
            <person name="Gan P."/>
            <person name="Heiman D."/>
            <person name="Henrissat B."/>
            <person name="Howard R.J."/>
            <person name="Kabbage M."/>
            <person name="Koch C."/>
            <person name="Kracher B."/>
            <person name="Kubo Y."/>
            <person name="Law A.D."/>
            <person name="Lebrun M.-H."/>
            <person name="Lee Y.-H."/>
            <person name="Miyara I."/>
            <person name="Moore N."/>
            <person name="Neumann U."/>
            <person name="Nordstroem K."/>
            <person name="Panaccione D.G."/>
            <person name="Panstruga R."/>
            <person name="Place M."/>
            <person name="Proctor R.H."/>
            <person name="Prusky D."/>
            <person name="Rech G."/>
            <person name="Reinhardt R."/>
            <person name="Rollins J.A."/>
            <person name="Rounsley S."/>
            <person name="Schardl C.L."/>
            <person name="Schwartz D.C."/>
            <person name="Shenoy N."/>
            <person name="Shirasu K."/>
            <person name="Sikhakolli U.R."/>
            <person name="Stueber K."/>
            <person name="Sukno S.A."/>
            <person name="Sweigard J.A."/>
            <person name="Takano Y."/>
            <person name="Takahara H."/>
            <person name="Trail F."/>
            <person name="van der Does H.C."/>
            <person name="Voll L.M."/>
            <person name="Will I."/>
            <person name="Young S."/>
            <person name="Zeng Q."/>
            <person name="Zhang J."/>
            <person name="Zhou S."/>
            <person name="Dickman M.B."/>
            <person name="Schulze-Lefert P."/>
            <person name="Ver Loren van Themaat E."/>
            <person name="Ma L.-J."/>
            <person name="Vaillancourt L.J."/>
        </authorList>
    </citation>
    <scope>NUCLEOTIDE SEQUENCE [LARGE SCALE GENOMIC DNA]</scope>
    <source>
        <strain evidence="2">M1.001 / M2 / FGSC 10212</strain>
    </source>
</reference>
<name>E3Q4I1_COLGM</name>
<accession>E3Q4I1</accession>
<dbReference type="VEuPathDB" id="FungiDB:GLRG_01140"/>
<dbReference type="RefSeq" id="XP_008090016.1">
    <property type="nucleotide sequence ID" value="XM_008091825.1"/>
</dbReference>
<organism evidence="2">
    <name type="scientific">Colletotrichum graminicola (strain M1.001 / M2 / FGSC 10212)</name>
    <name type="common">Maize anthracnose fungus</name>
    <name type="synonym">Glomerella graminicola</name>
    <dbReference type="NCBI Taxonomy" id="645133"/>
    <lineage>
        <taxon>Eukaryota</taxon>
        <taxon>Fungi</taxon>
        <taxon>Dikarya</taxon>
        <taxon>Ascomycota</taxon>
        <taxon>Pezizomycotina</taxon>
        <taxon>Sordariomycetes</taxon>
        <taxon>Hypocreomycetidae</taxon>
        <taxon>Glomerellales</taxon>
        <taxon>Glomerellaceae</taxon>
        <taxon>Colletotrichum</taxon>
        <taxon>Colletotrichum graminicola species complex</taxon>
    </lineage>
</organism>
<evidence type="ECO:0000313" key="1">
    <source>
        <dbReference type="EMBL" id="EFQ25996.1"/>
    </source>
</evidence>
<dbReference type="GeneID" id="24406505"/>
<keyword evidence="2" id="KW-1185">Reference proteome</keyword>
<dbReference type="EMBL" id="GG697333">
    <property type="protein sequence ID" value="EFQ25996.1"/>
    <property type="molecule type" value="Genomic_DNA"/>
</dbReference>
<dbReference type="HOGENOM" id="CLU_2133316_0_0_1"/>
<gene>
    <name evidence="1" type="ORF">GLRG_01140</name>
</gene>
<evidence type="ECO:0000313" key="2">
    <source>
        <dbReference type="Proteomes" id="UP000008782"/>
    </source>
</evidence>
<dbReference type="Proteomes" id="UP000008782">
    <property type="component" value="Unassembled WGS sequence"/>
</dbReference>
<proteinExistence type="predicted"/>
<protein>
    <submittedName>
        <fullName evidence="1">Uncharacterized protein</fullName>
    </submittedName>
</protein>
<sequence length="113" mass="13051">MIENIRENRNNQDWIMGTGQRTAHLQPFPNTFMIKIMTLPIPYTNAVLGVLASEEQVDDFVAELSGLIDELANHRKPYHGDFTLLKEELTKKHTKTDSIRTDFLYFAWKLGSL</sequence>
<dbReference type="AlphaFoldDB" id="E3Q4I1"/>